<proteinExistence type="predicted"/>
<dbReference type="EMBL" id="PKGU01000006">
    <property type="protein sequence ID" value="PKZ14055.1"/>
    <property type="molecule type" value="Genomic_DNA"/>
</dbReference>
<comment type="caution">
    <text evidence="2">The sequence shown here is derived from an EMBL/GenBank/DDBJ whole genome shotgun (WGS) entry which is preliminary data.</text>
</comment>
<gene>
    <name evidence="2" type="ORF">CYJ32_07470</name>
</gene>
<dbReference type="Proteomes" id="UP000242263">
    <property type="component" value="Unassembled WGS sequence"/>
</dbReference>
<evidence type="ECO:0000313" key="2">
    <source>
        <dbReference type="EMBL" id="PKZ14055.1"/>
    </source>
</evidence>
<reference evidence="2 3" key="1">
    <citation type="submission" date="2017-12" db="EMBL/GenBank/DDBJ databases">
        <title>Phylogenetic diversity of female urinary microbiome.</title>
        <authorList>
            <person name="Thomas-White K."/>
            <person name="Wolfe A.J."/>
        </authorList>
    </citation>
    <scope>NUCLEOTIDE SEQUENCE [LARGE SCALE GENOMIC DNA]</scope>
    <source>
        <strain evidence="2 3">UMB0064</strain>
    </source>
</reference>
<name>A0A2I1M1Q5_9BIFI</name>
<organism evidence="2 3">
    <name type="scientific">Alloscardovia omnicolens</name>
    <dbReference type="NCBI Taxonomy" id="419015"/>
    <lineage>
        <taxon>Bacteria</taxon>
        <taxon>Bacillati</taxon>
        <taxon>Actinomycetota</taxon>
        <taxon>Actinomycetes</taxon>
        <taxon>Bifidobacteriales</taxon>
        <taxon>Bifidobacteriaceae</taxon>
        <taxon>Alloscardovia</taxon>
    </lineage>
</organism>
<dbReference type="AlphaFoldDB" id="A0A2I1M1Q5"/>
<accession>A0A2I1M1Q5</accession>
<sequence length="178" mass="20315">MVSGGARARSGPAPDPYSGRSERRNIKLADLPQSYDGVVPKYPLKKYEITAKTEDGDVFVLEKESRRFNAREKEIWAWLWTFPQANAWALPQYSFLLPEIALYCRQYVLCESSSATTADRGLLPRYADRIGLSHDGMTRLGWRVRPDMVAVQRLNKVESDSESEVKKASVQRRKIVSF</sequence>
<evidence type="ECO:0000256" key="1">
    <source>
        <dbReference type="SAM" id="MobiDB-lite"/>
    </source>
</evidence>
<dbReference type="RefSeq" id="WP_101541594.1">
    <property type="nucleotide sequence ID" value="NZ_PKGU01000006.1"/>
</dbReference>
<protein>
    <submittedName>
        <fullName evidence="2">Uncharacterized protein</fullName>
    </submittedName>
</protein>
<feature type="region of interest" description="Disordered" evidence="1">
    <location>
        <begin position="1"/>
        <end position="27"/>
    </location>
</feature>
<evidence type="ECO:0000313" key="3">
    <source>
        <dbReference type="Proteomes" id="UP000242263"/>
    </source>
</evidence>